<reference evidence="2 3" key="1">
    <citation type="submission" date="2015-10" db="EMBL/GenBank/DDBJ databases">
        <title>Metagenome-Assembled Genomes uncover a global brackish microbiome.</title>
        <authorList>
            <person name="Hugerth L.W."/>
            <person name="Larsson J."/>
            <person name="Alneberg J."/>
            <person name="Lindh M.V."/>
            <person name="Legrand C."/>
            <person name="Pinhassi J."/>
            <person name="Andersson A.F."/>
        </authorList>
    </citation>
    <scope>NUCLEOTIDE SEQUENCE [LARGE SCALE GENOMIC DNA]</scope>
    <source>
        <strain evidence="2">BACL26 MAG-121220-bin70</strain>
    </source>
</reference>
<dbReference type="SMART" id="SM00331">
    <property type="entry name" value="PP2C_SIG"/>
    <property type="match status" value="1"/>
</dbReference>
<dbReference type="EMBL" id="LICA01000223">
    <property type="protein sequence ID" value="KRO93689.1"/>
    <property type="molecule type" value="Genomic_DNA"/>
</dbReference>
<dbReference type="InterPro" id="IPR015655">
    <property type="entry name" value="PP2C"/>
</dbReference>
<evidence type="ECO:0000313" key="3">
    <source>
        <dbReference type="Proteomes" id="UP000051213"/>
    </source>
</evidence>
<dbReference type="PANTHER" id="PTHR47992">
    <property type="entry name" value="PROTEIN PHOSPHATASE"/>
    <property type="match status" value="1"/>
</dbReference>
<dbReference type="AlphaFoldDB" id="A0A0R2U2M9"/>
<dbReference type="SUPFAM" id="SSF81606">
    <property type="entry name" value="PP2C-like"/>
    <property type="match status" value="1"/>
</dbReference>
<dbReference type="Gene3D" id="3.60.40.10">
    <property type="entry name" value="PPM-type phosphatase domain"/>
    <property type="match status" value="1"/>
</dbReference>
<name>A0A0R2U2M9_9GAMM</name>
<evidence type="ECO:0000313" key="2">
    <source>
        <dbReference type="EMBL" id="KRO93689.1"/>
    </source>
</evidence>
<dbReference type="InterPro" id="IPR036457">
    <property type="entry name" value="PPM-type-like_dom_sf"/>
</dbReference>
<feature type="domain" description="PPM-type phosphatase" evidence="1">
    <location>
        <begin position="8"/>
        <end position="245"/>
    </location>
</feature>
<dbReference type="Pfam" id="PF13672">
    <property type="entry name" value="PP2C_2"/>
    <property type="match status" value="1"/>
</dbReference>
<gene>
    <name evidence="2" type="ORF">ABS24_07820</name>
</gene>
<dbReference type="SMART" id="SM00332">
    <property type="entry name" value="PP2Cc"/>
    <property type="match status" value="1"/>
</dbReference>
<dbReference type="GO" id="GO:0004722">
    <property type="term" value="F:protein serine/threonine phosphatase activity"/>
    <property type="evidence" value="ECO:0007669"/>
    <property type="project" value="InterPro"/>
</dbReference>
<organism evidence="2 3">
    <name type="scientific">SAR92 bacterium BACL26 MAG-121220-bin70</name>
    <dbReference type="NCBI Taxonomy" id="1655626"/>
    <lineage>
        <taxon>Bacteria</taxon>
        <taxon>Pseudomonadati</taxon>
        <taxon>Pseudomonadota</taxon>
        <taxon>Gammaproteobacteria</taxon>
        <taxon>Cellvibrionales</taxon>
        <taxon>Porticoccaceae</taxon>
        <taxon>SAR92 clade</taxon>
    </lineage>
</organism>
<accession>A0A0R2U2M9</accession>
<evidence type="ECO:0000259" key="1">
    <source>
        <dbReference type="PROSITE" id="PS51746"/>
    </source>
</evidence>
<protein>
    <recommendedName>
        <fullName evidence="1">PPM-type phosphatase domain-containing protein</fullName>
    </recommendedName>
</protein>
<dbReference type="Proteomes" id="UP000051213">
    <property type="component" value="Unassembled WGS sequence"/>
</dbReference>
<comment type="caution">
    <text evidence="2">The sequence shown here is derived from an EMBL/GenBank/DDBJ whole genome shotgun (WGS) entry which is preliminary data.</text>
</comment>
<dbReference type="InterPro" id="IPR001932">
    <property type="entry name" value="PPM-type_phosphatase-like_dom"/>
</dbReference>
<dbReference type="CDD" id="cd00143">
    <property type="entry name" value="PP2Cc"/>
    <property type="match status" value="1"/>
</dbReference>
<dbReference type="PROSITE" id="PS51746">
    <property type="entry name" value="PPM_2"/>
    <property type="match status" value="1"/>
</dbReference>
<proteinExistence type="predicted"/>
<sequence>MSKNANIKFCSRSHVGKVRSNNEDFLQIRQDRLIAAIADGIGGDDFGEVASQIAVDACVEYLSNADIKALNQKPAQEMSNSVKYANEAIIAIQRNEKKYQNMGSTLSCFWITYNQLYFSWVGDSRIYLIRPSVNRITMLTKDHTLDQSKIDANLAPDLYRRAPSILTQKVGSILLLKPDTGSVELEHNDIVLACTDGLSDRIKNELMLEYAINLEGNLEAYADALLDRALDCGGQDNISFILAQVKT</sequence>